<keyword evidence="1" id="KW-0812">Transmembrane</keyword>
<organism evidence="2 3">
    <name type="scientific">Tigriopus californicus</name>
    <name type="common">Marine copepod</name>
    <dbReference type="NCBI Taxonomy" id="6832"/>
    <lineage>
        <taxon>Eukaryota</taxon>
        <taxon>Metazoa</taxon>
        <taxon>Ecdysozoa</taxon>
        <taxon>Arthropoda</taxon>
        <taxon>Crustacea</taxon>
        <taxon>Multicrustacea</taxon>
        <taxon>Hexanauplia</taxon>
        <taxon>Copepoda</taxon>
        <taxon>Harpacticoida</taxon>
        <taxon>Harpacticidae</taxon>
        <taxon>Tigriopus</taxon>
    </lineage>
</organism>
<feature type="transmembrane region" description="Helical" evidence="1">
    <location>
        <begin position="21"/>
        <end position="42"/>
    </location>
</feature>
<gene>
    <name evidence="2" type="ORF">TCAL_12725</name>
</gene>
<reference evidence="2 3" key="1">
    <citation type="journal article" date="2018" name="Nat. Ecol. Evol.">
        <title>Genomic signatures of mitonuclear coevolution across populations of Tigriopus californicus.</title>
        <authorList>
            <person name="Barreto F.S."/>
            <person name="Watson E.T."/>
            <person name="Lima T.G."/>
            <person name="Willett C.S."/>
            <person name="Edmands S."/>
            <person name="Li W."/>
            <person name="Burton R.S."/>
        </authorList>
    </citation>
    <scope>NUCLEOTIDE SEQUENCE [LARGE SCALE GENOMIC DNA]</scope>
    <source>
        <strain evidence="2 3">San Diego</strain>
    </source>
</reference>
<evidence type="ECO:0000313" key="3">
    <source>
        <dbReference type="Proteomes" id="UP000318571"/>
    </source>
</evidence>
<sequence>MVKGSFIRSNSGSKALPWSNWILAIGLFLGFLFPLVVSVQGYSEEYAEPQSMAVRQFIAQHRANYYPGLYSSRVSAPYLRRIPLMGTNKRFDVGDDPRVTRKLVARNEGGAKSNDHQKLLVYRMFKRGGQDSGTPLTQEENEFPFYLNAEKQGETLL</sequence>
<protein>
    <submittedName>
        <fullName evidence="2">Uncharacterized protein</fullName>
    </submittedName>
</protein>
<proteinExistence type="predicted"/>
<evidence type="ECO:0000313" key="2">
    <source>
        <dbReference type="EMBL" id="TRY80579.1"/>
    </source>
</evidence>
<keyword evidence="3" id="KW-1185">Reference proteome</keyword>
<comment type="caution">
    <text evidence="2">The sequence shown here is derived from an EMBL/GenBank/DDBJ whole genome shotgun (WGS) entry which is preliminary data.</text>
</comment>
<accession>A0A553PSC1</accession>
<dbReference type="EMBL" id="VCGU01000001">
    <property type="protein sequence ID" value="TRY80579.1"/>
    <property type="molecule type" value="Genomic_DNA"/>
</dbReference>
<name>A0A553PSC1_TIGCA</name>
<dbReference type="AlphaFoldDB" id="A0A553PSC1"/>
<dbReference type="Proteomes" id="UP000318571">
    <property type="component" value="Chromosome 12"/>
</dbReference>
<evidence type="ECO:0000256" key="1">
    <source>
        <dbReference type="SAM" id="Phobius"/>
    </source>
</evidence>
<keyword evidence="1" id="KW-0472">Membrane</keyword>
<keyword evidence="1" id="KW-1133">Transmembrane helix</keyword>